<evidence type="ECO:0000313" key="2">
    <source>
        <dbReference type="Proteomes" id="UP000625711"/>
    </source>
</evidence>
<sequence>MGRENDETMFHCLPHFYVPGKYPSDGGRRNTTDTSSNITDIIIILGSIGFGCFDRGTTETHGRPVLTVKRHGAIFKVVVRNWRSWRFTSPPIFCVYVEKEC</sequence>
<protein>
    <submittedName>
        <fullName evidence="1">Uncharacterized protein</fullName>
    </submittedName>
</protein>
<keyword evidence="2" id="KW-1185">Reference proteome</keyword>
<name>A0A834HYH2_RHYFE</name>
<dbReference type="Proteomes" id="UP000625711">
    <property type="component" value="Unassembled WGS sequence"/>
</dbReference>
<evidence type="ECO:0000313" key="1">
    <source>
        <dbReference type="EMBL" id="KAF7270890.1"/>
    </source>
</evidence>
<dbReference type="AlphaFoldDB" id="A0A834HYH2"/>
<dbReference type="EMBL" id="JAACXV010014049">
    <property type="protein sequence ID" value="KAF7270890.1"/>
    <property type="molecule type" value="Genomic_DNA"/>
</dbReference>
<accession>A0A834HYH2</accession>
<comment type="caution">
    <text evidence="1">The sequence shown here is derived from an EMBL/GenBank/DDBJ whole genome shotgun (WGS) entry which is preliminary data.</text>
</comment>
<proteinExistence type="predicted"/>
<organism evidence="1 2">
    <name type="scientific">Rhynchophorus ferrugineus</name>
    <name type="common">Red palm weevil</name>
    <name type="synonym">Curculio ferrugineus</name>
    <dbReference type="NCBI Taxonomy" id="354439"/>
    <lineage>
        <taxon>Eukaryota</taxon>
        <taxon>Metazoa</taxon>
        <taxon>Ecdysozoa</taxon>
        <taxon>Arthropoda</taxon>
        <taxon>Hexapoda</taxon>
        <taxon>Insecta</taxon>
        <taxon>Pterygota</taxon>
        <taxon>Neoptera</taxon>
        <taxon>Endopterygota</taxon>
        <taxon>Coleoptera</taxon>
        <taxon>Polyphaga</taxon>
        <taxon>Cucujiformia</taxon>
        <taxon>Curculionidae</taxon>
        <taxon>Dryophthorinae</taxon>
        <taxon>Rhynchophorus</taxon>
    </lineage>
</organism>
<reference evidence="1" key="1">
    <citation type="submission" date="2020-08" db="EMBL/GenBank/DDBJ databases">
        <title>Genome sequencing and assembly of the red palm weevil Rhynchophorus ferrugineus.</title>
        <authorList>
            <person name="Dias G.B."/>
            <person name="Bergman C.M."/>
            <person name="Manee M."/>
        </authorList>
    </citation>
    <scope>NUCLEOTIDE SEQUENCE</scope>
    <source>
        <strain evidence="1">AA-2017</strain>
        <tissue evidence="1">Whole larva</tissue>
    </source>
</reference>
<gene>
    <name evidence="1" type="ORF">GWI33_016192</name>
</gene>